<feature type="domain" description="C3H1-type" evidence="14">
    <location>
        <begin position="133"/>
        <end position="160"/>
    </location>
</feature>
<dbReference type="SUPFAM" id="SSF90229">
    <property type="entry name" value="CCCH zinc finger"/>
    <property type="match status" value="2"/>
</dbReference>
<dbReference type="InterPro" id="IPR045348">
    <property type="entry name" value="CPSF4/Yth1"/>
</dbReference>
<evidence type="ECO:0000256" key="7">
    <source>
        <dbReference type="ARBA" id="ARBA00022833"/>
    </source>
</evidence>
<dbReference type="GO" id="GO:0005634">
    <property type="term" value="C:nucleus"/>
    <property type="evidence" value="ECO:0007669"/>
    <property type="project" value="UniProtKB-SubCell"/>
</dbReference>
<evidence type="ECO:0000256" key="8">
    <source>
        <dbReference type="ARBA" id="ARBA00022884"/>
    </source>
</evidence>
<dbReference type="GO" id="GO:0031124">
    <property type="term" value="P:mRNA 3'-end processing"/>
    <property type="evidence" value="ECO:0007669"/>
    <property type="project" value="UniProtKB-UniRule"/>
</dbReference>
<comment type="subcellular location">
    <subcellularLocation>
        <location evidence="1 12">Nucleus</location>
    </subcellularLocation>
</comment>
<evidence type="ECO:0000256" key="13">
    <source>
        <dbReference type="SAM" id="MobiDB-lite"/>
    </source>
</evidence>
<keyword evidence="4 11" id="KW-0479">Metal-binding</keyword>
<evidence type="ECO:0000256" key="9">
    <source>
        <dbReference type="ARBA" id="ARBA00023242"/>
    </source>
</evidence>
<dbReference type="Pfam" id="PF00642">
    <property type="entry name" value="zf-CCCH"/>
    <property type="match status" value="2"/>
</dbReference>
<comment type="similarity">
    <text evidence="2 12">Belongs to the CPSF4/YTH1 family.</text>
</comment>
<keyword evidence="16" id="KW-1185">Reference proteome</keyword>
<evidence type="ECO:0000259" key="14">
    <source>
        <dbReference type="PROSITE" id="PS50103"/>
    </source>
</evidence>
<evidence type="ECO:0000256" key="2">
    <source>
        <dbReference type="ARBA" id="ARBA00008907"/>
    </source>
</evidence>
<proteinExistence type="inferred from homology"/>
<dbReference type="PANTHER" id="PTHR23102">
    <property type="entry name" value="CLEAVAGE AND POLYADENYLATION SPECIFICITY FACTOR SUBUNIT 4-RELATED"/>
    <property type="match status" value="1"/>
</dbReference>
<name>A0A9P4IY14_9PEZI</name>
<feature type="region of interest" description="Disordered" evidence="13">
    <location>
        <begin position="214"/>
        <end position="275"/>
    </location>
</feature>
<evidence type="ECO:0000256" key="11">
    <source>
        <dbReference type="PROSITE-ProRule" id="PRU00723"/>
    </source>
</evidence>
<evidence type="ECO:0000256" key="4">
    <source>
        <dbReference type="ARBA" id="ARBA00022723"/>
    </source>
</evidence>
<reference evidence="15" key="1">
    <citation type="journal article" date="2020" name="Stud. Mycol.">
        <title>101 Dothideomycetes genomes: a test case for predicting lifestyles and emergence of pathogens.</title>
        <authorList>
            <person name="Haridas S."/>
            <person name="Albert R."/>
            <person name="Binder M."/>
            <person name="Bloem J."/>
            <person name="Labutti K."/>
            <person name="Salamov A."/>
            <person name="Andreopoulos B."/>
            <person name="Baker S."/>
            <person name="Barry K."/>
            <person name="Bills G."/>
            <person name="Bluhm B."/>
            <person name="Cannon C."/>
            <person name="Castanera R."/>
            <person name="Culley D."/>
            <person name="Daum C."/>
            <person name="Ezra D."/>
            <person name="Gonzalez J."/>
            <person name="Henrissat B."/>
            <person name="Kuo A."/>
            <person name="Liang C."/>
            <person name="Lipzen A."/>
            <person name="Lutzoni F."/>
            <person name="Magnuson J."/>
            <person name="Mondo S."/>
            <person name="Nolan M."/>
            <person name="Ohm R."/>
            <person name="Pangilinan J."/>
            <person name="Park H.-J."/>
            <person name="Ramirez L."/>
            <person name="Alfaro M."/>
            <person name="Sun H."/>
            <person name="Tritt A."/>
            <person name="Yoshinaga Y."/>
            <person name="Zwiers L.-H."/>
            <person name="Turgeon B."/>
            <person name="Goodwin S."/>
            <person name="Spatafora J."/>
            <person name="Crous P."/>
            <person name="Grigoriev I."/>
        </authorList>
    </citation>
    <scope>NUCLEOTIDE SEQUENCE</scope>
    <source>
        <strain evidence="15">CBS 260.36</strain>
    </source>
</reference>
<feature type="compositionally biased region" description="Basic and acidic residues" evidence="13">
    <location>
        <begin position="230"/>
        <end position="242"/>
    </location>
</feature>
<sequence>MATDVQTSLAEQIVNPSSQPTPNFSFAPFLKANYSFGYPSKFDRPICENYRKGQCPLGPACPDQHYTPANERSGIGHLICKHYQRGLCKKGDACEFAHTFDLRGERECKEFSRFGICPQGDECTYIHLPPTSSLRLPPCPHFARGFCPLGPYCSLRHVKHSKICHLYLAGFCPNGRMGPPDRDGVIFCVNGAHPKYIADGEMKKPEVKRFKTAEELQREQDEREDEFYAEEEKRRERFERGEGGIGRGWGRRRRGRGGMGGGGGGGWRGRGGGGG</sequence>
<dbReference type="AlphaFoldDB" id="A0A9P4IY14"/>
<evidence type="ECO:0000256" key="3">
    <source>
        <dbReference type="ARBA" id="ARBA00022664"/>
    </source>
</evidence>
<dbReference type="PANTHER" id="PTHR23102:SF24">
    <property type="entry name" value="CLEAVAGE AND POLYADENYLATION SPECIFICITY FACTOR SUBUNIT 4"/>
    <property type="match status" value="1"/>
</dbReference>
<feature type="compositionally biased region" description="Gly residues" evidence="13">
    <location>
        <begin position="257"/>
        <end position="275"/>
    </location>
</feature>
<dbReference type="InterPro" id="IPR000571">
    <property type="entry name" value="Znf_CCCH"/>
</dbReference>
<evidence type="ECO:0000256" key="12">
    <source>
        <dbReference type="RuleBase" id="RU369008"/>
    </source>
</evidence>
<evidence type="ECO:0000256" key="10">
    <source>
        <dbReference type="ARBA" id="ARBA00024826"/>
    </source>
</evidence>
<dbReference type="Gene3D" id="3.30.1370.210">
    <property type="match status" value="2"/>
</dbReference>
<evidence type="ECO:0000256" key="6">
    <source>
        <dbReference type="ARBA" id="ARBA00022771"/>
    </source>
</evidence>
<dbReference type="OrthoDB" id="1914176at2759"/>
<dbReference type="GO" id="GO:0008270">
    <property type="term" value="F:zinc ion binding"/>
    <property type="evidence" value="ECO:0007669"/>
    <property type="project" value="UniProtKB-KW"/>
</dbReference>
<keyword evidence="7 11" id="KW-0862">Zinc</keyword>
<dbReference type="GO" id="GO:0003723">
    <property type="term" value="F:RNA binding"/>
    <property type="evidence" value="ECO:0007669"/>
    <property type="project" value="UniProtKB-UniRule"/>
</dbReference>
<evidence type="ECO:0000256" key="1">
    <source>
        <dbReference type="ARBA" id="ARBA00004123"/>
    </source>
</evidence>
<feature type="zinc finger region" description="C3H1-type" evidence="11">
    <location>
        <begin position="41"/>
        <end position="68"/>
    </location>
</feature>
<feature type="zinc finger region" description="C3H1-type" evidence="11">
    <location>
        <begin position="133"/>
        <end position="160"/>
    </location>
</feature>
<dbReference type="InterPro" id="IPR036855">
    <property type="entry name" value="Znf_CCCH_sf"/>
</dbReference>
<keyword evidence="8 12" id="KW-0694">RNA-binding</keyword>
<organism evidence="15 16">
    <name type="scientific">Myriangium duriaei CBS 260.36</name>
    <dbReference type="NCBI Taxonomy" id="1168546"/>
    <lineage>
        <taxon>Eukaryota</taxon>
        <taxon>Fungi</taxon>
        <taxon>Dikarya</taxon>
        <taxon>Ascomycota</taxon>
        <taxon>Pezizomycotina</taxon>
        <taxon>Dothideomycetes</taxon>
        <taxon>Dothideomycetidae</taxon>
        <taxon>Myriangiales</taxon>
        <taxon>Myriangiaceae</taxon>
        <taxon>Myriangium</taxon>
    </lineage>
</organism>
<keyword evidence="5 12" id="KW-0677">Repeat</keyword>
<feature type="zinc finger region" description="C3H1-type" evidence="11">
    <location>
        <begin position="102"/>
        <end position="130"/>
    </location>
</feature>
<dbReference type="Proteomes" id="UP000799439">
    <property type="component" value="Unassembled WGS sequence"/>
</dbReference>
<protein>
    <recommendedName>
        <fullName evidence="12">mRNA 3'-end-processing protein</fullName>
    </recommendedName>
</protein>
<feature type="zinc finger region" description="C3H1-type" evidence="11">
    <location>
        <begin position="79"/>
        <end position="101"/>
    </location>
</feature>
<dbReference type="PROSITE" id="PS50103">
    <property type="entry name" value="ZF_C3H1"/>
    <property type="match status" value="4"/>
</dbReference>
<keyword evidence="3 12" id="KW-0507">mRNA processing</keyword>
<evidence type="ECO:0000313" key="15">
    <source>
        <dbReference type="EMBL" id="KAF2151972.1"/>
    </source>
</evidence>
<feature type="domain" description="C3H1-type" evidence="14">
    <location>
        <begin position="79"/>
        <end position="101"/>
    </location>
</feature>
<evidence type="ECO:0000313" key="16">
    <source>
        <dbReference type="Proteomes" id="UP000799439"/>
    </source>
</evidence>
<keyword evidence="6 11" id="KW-0863">Zinc-finger</keyword>
<accession>A0A9P4IY14</accession>
<gene>
    <name evidence="15" type="ORF">K461DRAFT_279498</name>
</gene>
<comment type="caution">
    <text evidence="15">The sequence shown here is derived from an EMBL/GenBank/DDBJ whole genome shotgun (WGS) entry which is preliminary data.</text>
</comment>
<keyword evidence="9 12" id="KW-0539">Nucleus</keyword>
<comment type="function">
    <text evidence="10 12">Component of the cleavage factor I (CF I) involved in pre-mRNA 3'-end processing.</text>
</comment>
<dbReference type="SMART" id="SM00356">
    <property type="entry name" value="ZnF_C3H1"/>
    <property type="match status" value="4"/>
</dbReference>
<feature type="domain" description="C3H1-type" evidence="14">
    <location>
        <begin position="41"/>
        <end position="68"/>
    </location>
</feature>
<dbReference type="EMBL" id="ML996087">
    <property type="protein sequence ID" value="KAF2151972.1"/>
    <property type="molecule type" value="Genomic_DNA"/>
</dbReference>
<evidence type="ECO:0000256" key="5">
    <source>
        <dbReference type="ARBA" id="ARBA00022737"/>
    </source>
</evidence>
<feature type="domain" description="C3H1-type" evidence="14">
    <location>
        <begin position="102"/>
        <end position="130"/>
    </location>
</feature>